<dbReference type="OMA" id="KMLIAYG"/>
<dbReference type="Gene3D" id="3.40.50.12780">
    <property type="entry name" value="N-terminal domain of ligase-like"/>
    <property type="match status" value="1"/>
</dbReference>
<feature type="domain" description="AMP-dependent synthetase/ligase" evidence="1">
    <location>
        <begin position="27"/>
        <end position="414"/>
    </location>
</feature>
<dbReference type="InterPro" id="IPR020845">
    <property type="entry name" value="AMP-binding_CS"/>
</dbReference>
<reference evidence="4" key="2">
    <citation type="journal article" date="2009" name="Fungal Genet. Biol.">
        <title>The 2008 update of the Aspergillus nidulans genome annotation: a community effort.</title>
        <authorList>
            <person name="Wortman J.R."/>
            <person name="Gilsenan J.M."/>
            <person name="Joardar V."/>
            <person name="Deegan J."/>
            <person name="Clutterbuck J."/>
            <person name="Andersen M.R."/>
            <person name="Archer D."/>
            <person name="Bencina M."/>
            <person name="Braus G."/>
            <person name="Coutinho P."/>
            <person name="von Dohren H."/>
            <person name="Doonan J."/>
            <person name="Driessen A.J."/>
            <person name="Durek P."/>
            <person name="Espeso E."/>
            <person name="Fekete E."/>
            <person name="Flipphi M."/>
            <person name="Estrada C.G."/>
            <person name="Geysens S."/>
            <person name="Goldman G."/>
            <person name="de Groot P.W."/>
            <person name="Hansen K."/>
            <person name="Harris S.D."/>
            <person name="Heinekamp T."/>
            <person name="Helmstaedt K."/>
            <person name="Henrissat B."/>
            <person name="Hofmann G."/>
            <person name="Homan T."/>
            <person name="Horio T."/>
            <person name="Horiuchi H."/>
            <person name="James S."/>
            <person name="Jones M."/>
            <person name="Karaffa L."/>
            <person name="Karanyi Z."/>
            <person name="Kato M."/>
            <person name="Keller N."/>
            <person name="Kelly D.E."/>
            <person name="Kiel J.A."/>
            <person name="Kim J.M."/>
            <person name="van der Klei I.J."/>
            <person name="Klis F.M."/>
            <person name="Kovalchuk A."/>
            <person name="Krasevec N."/>
            <person name="Kubicek C.P."/>
            <person name="Liu B."/>
            <person name="Maccabe A."/>
            <person name="Meyer V."/>
            <person name="Mirabito P."/>
            <person name="Miskei M."/>
            <person name="Mos M."/>
            <person name="Mullins J."/>
            <person name="Nelson D.R."/>
            <person name="Nielsen J."/>
            <person name="Oakley B.R."/>
            <person name="Osmani S.A."/>
            <person name="Pakula T."/>
            <person name="Paszewski A."/>
            <person name="Paulsen I."/>
            <person name="Pilsyk S."/>
            <person name="Pocsi I."/>
            <person name="Punt P.J."/>
            <person name="Ram A.F."/>
            <person name="Ren Q."/>
            <person name="Robellet X."/>
            <person name="Robson G."/>
            <person name="Seiboth B."/>
            <person name="van Solingen P."/>
            <person name="Specht T."/>
            <person name="Sun J."/>
            <person name="Taheri-Talesh N."/>
            <person name="Takeshita N."/>
            <person name="Ussery D."/>
            <person name="vanKuyk P.A."/>
            <person name="Visser H."/>
            <person name="van de Vondervoort P.J."/>
            <person name="de Vries R.P."/>
            <person name="Walton J."/>
            <person name="Xiang X."/>
            <person name="Xiong Y."/>
            <person name="Zeng A.P."/>
            <person name="Brandt B.W."/>
            <person name="Cornell M.J."/>
            <person name="van den Hondel C.A."/>
            <person name="Visser J."/>
            <person name="Oliver S.G."/>
            <person name="Turner G."/>
        </authorList>
    </citation>
    <scope>GENOME REANNOTATION</scope>
    <source>
        <strain evidence="4">FGSC A4 / ATCC 38163 / CBS 112.46 / NRRL 194 / M139</strain>
    </source>
</reference>
<keyword evidence="4" id="KW-1185">Reference proteome</keyword>
<dbReference type="Proteomes" id="UP000000560">
    <property type="component" value="Chromosome V"/>
</dbReference>
<evidence type="ECO:0000313" key="4">
    <source>
        <dbReference type="Proteomes" id="UP000000560"/>
    </source>
</evidence>
<dbReference type="GO" id="GO:0031956">
    <property type="term" value="F:medium-chain fatty acid-CoA ligase activity"/>
    <property type="evidence" value="ECO:0000318"/>
    <property type="project" value="GO_Central"/>
</dbReference>
<dbReference type="InterPro" id="IPR000873">
    <property type="entry name" value="AMP-dep_synth/lig_dom"/>
</dbReference>
<dbReference type="InterPro" id="IPR042099">
    <property type="entry name" value="ANL_N_sf"/>
</dbReference>
<dbReference type="STRING" id="227321.Q5B2F8"/>
<dbReference type="KEGG" id="ani:ANIA_05272"/>
<dbReference type="PANTHER" id="PTHR43201">
    <property type="entry name" value="ACYL-COA SYNTHETASE"/>
    <property type="match status" value="1"/>
</dbReference>
<dbReference type="Gene3D" id="3.30.300.30">
    <property type="match status" value="1"/>
</dbReference>
<gene>
    <name evidence="3" type="ORF">ANIA_05272</name>
</gene>
<accession>C8VH13</accession>
<dbReference type="eggNOG" id="KOG1177">
    <property type="taxonomic scope" value="Eukaryota"/>
</dbReference>
<sequence length="574" mass="63346">MSAQLSLVHGPKEPPLWLDKTLCNVIDQQEASYPDRTALIVPWQSTRLSYYQLAERSRVVAKALLSAGLLHGECIGIMDGNSYEYIEIFLGAARIGCPVVVLNNTYTPDELRNAVYRSSCKAVFIAPKIGTRSLMGHVENLQDRSSKNPTLSELQYIVLLRTEKLSPASEILHTYSKFLRPKPSGDVEKALFQAQASLAPEDVLNLQFTSGTTGLPKAAMLTNINILNNARFVGNAMRLTPSDVVCCGPPLFHCFGLVMGFLASFCYGASIIFPSDHFNASCVVEALMAEDATVLLGVPTMFISELEILTKTGQKPRRLRTGLASGSPVSQTLMNEIRARMGVDKMLIAYGMTETSPVNFITSLDDPENKRISTIGRVMPHTVAKVVDKQGKIVPQGQRGELCVGGYALQKGYWKNEEKTREVMKYDANGMLWMHTGDEVMIDEGGYGHITGRIKDLIIRGGENIFPREIEDRLVAHDSITEASVVGIKDEKYGEVVGCFLKLTPGCQRVQDTEIQQWVGGNLGRHKAPQHVFWIGDVAVGDDFPKTGSGKHQKHLLRDIGNRLVAQRKLRARL</sequence>
<evidence type="ECO:0000259" key="1">
    <source>
        <dbReference type="Pfam" id="PF00501"/>
    </source>
</evidence>
<dbReference type="InterPro" id="IPR025110">
    <property type="entry name" value="AMP-bd_C"/>
</dbReference>
<dbReference type="HOGENOM" id="CLU_000022_59_7_1"/>
<protein>
    <submittedName>
        <fullName evidence="3">Uncharacterized protein</fullName>
    </submittedName>
</protein>
<dbReference type="Pfam" id="PF13193">
    <property type="entry name" value="AMP-binding_C"/>
    <property type="match status" value="1"/>
</dbReference>
<dbReference type="PANTHER" id="PTHR43201:SF6">
    <property type="entry name" value="ACYL COA SYNTHETASE (EUROFUNG)"/>
    <property type="match status" value="1"/>
</dbReference>
<dbReference type="PROSITE" id="PS00455">
    <property type="entry name" value="AMP_BINDING"/>
    <property type="match status" value="1"/>
</dbReference>
<dbReference type="GO" id="GO:0006631">
    <property type="term" value="P:fatty acid metabolic process"/>
    <property type="evidence" value="ECO:0000318"/>
    <property type="project" value="GO_Central"/>
</dbReference>
<dbReference type="InParanoid" id="Q5B2F8"/>
<evidence type="ECO:0000259" key="2">
    <source>
        <dbReference type="Pfam" id="PF13193"/>
    </source>
</evidence>
<dbReference type="OrthoDB" id="10253115at2759"/>
<dbReference type="RefSeq" id="XP_662876.1">
    <property type="nucleotide sequence ID" value="XM_657784.1"/>
</dbReference>
<accession>Q5B2F8</accession>
<feature type="domain" description="AMP-binding enzyme C-terminal" evidence="2">
    <location>
        <begin position="469"/>
        <end position="551"/>
    </location>
</feature>
<name>Q5B2F8_EMENI</name>
<dbReference type="SUPFAM" id="SSF56801">
    <property type="entry name" value="Acetyl-CoA synthetase-like"/>
    <property type="match status" value="1"/>
</dbReference>
<organism evidence="3 4">
    <name type="scientific">Emericella nidulans (strain FGSC A4 / ATCC 38163 / CBS 112.46 / NRRL 194 / M139)</name>
    <name type="common">Aspergillus nidulans</name>
    <dbReference type="NCBI Taxonomy" id="227321"/>
    <lineage>
        <taxon>Eukaryota</taxon>
        <taxon>Fungi</taxon>
        <taxon>Dikarya</taxon>
        <taxon>Ascomycota</taxon>
        <taxon>Pezizomycotina</taxon>
        <taxon>Eurotiomycetes</taxon>
        <taxon>Eurotiomycetidae</taxon>
        <taxon>Eurotiales</taxon>
        <taxon>Aspergillaceae</taxon>
        <taxon>Aspergillus</taxon>
        <taxon>Aspergillus subgen. Nidulantes</taxon>
    </lineage>
</organism>
<dbReference type="AlphaFoldDB" id="Q5B2F8"/>
<dbReference type="GeneID" id="2871563"/>
<dbReference type="InterPro" id="IPR045851">
    <property type="entry name" value="AMP-bd_C_sf"/>
</dbReference>
<reference evidence="4" key="1">
    <citation type="journal article" date="2005" name="Nature">
        <title>Sequencing of Aspergillus nidulans and comparative analysis with A. fumigatus and A. oryzae.</title>
        <authorList>
            <person name="Galagan J.E."/>
            <person name="Calvo S.E."/>
            <person name="Cuomo C."/>
            <person name="Ma L.J."/>
            <person name="Wortman J.R."/>
            <person name="Batzoglou S."/>
            <person name="Lee S.I."/>
            <person name="Basturkmen M."/>
            <person name="Spevak C.C."/>
            <person name="Clutterbuck J."/>
            <person name="Kapitonov V."/>
            <person name="Jurka J."/>
            <person name="Scazzocchio C."/>
            <person name="Farman M."/>
            <person name="Butler J."/>
            <person name="Purcell S."/>
            <person name="Harris S."/>
            <person name="Braus G.H."/>
            <person name="Draht O."/>
            <person name="Busch S."/>
            <person name="D'Enfert C."/>
            <person name="Bouchier C."/>
            <person name="Goldman G.H."/>
            <person name="Bell-Pedersen D."/>
            <person name="Griffiths-Jones S."/>
            <person name="Doonan J.H."/>
            <person name="Yu J."/>
            <person name="Vienken K."/>
            <person name="Pain A."/>
            <person name="Freitag M."/>
            <person name="Selker E.U."/>
            <person name="Archer D.B."/>
            <person name="Penalva M.A."/>
            <person name="Oakley B.R."/>
            <person name="Momany M."/>
            <person name="Tanaka T."/>
            <person name="Kumagai T."/>
            <person name="Asai K."/>
            <person name="Machida M."/>
            <person name="Nierman W.C."/>
            <person name="Denning D.W."/>
            <person name="Caddick M."/>
            <person name="Hynes M."/>
            <person name="Paoletti M."/>
            <person name="Fischer R."/>
            <person name="Miller B."/>
            <person name="Dyer P."/>
            <person name="Sachs M.S."/>
            <person name="Osmani S.A."/>
            <person name="Birren B.W."/>
        </authorList>
    </citation>
    <scope>NUCLEOTIDE SEQUENCE [LARGE SCALE GENOMIC DNA]</scope>
    <source>
        <strain evidence="4">FGSC A4 / ATCC 38163 / CBS 112.46 / NRRL 194 / M139</strain>
    </source>
</reference>
<dbReference type="EMBL" id="BN001305">
    <property type="protein sequence ID" value="CBF82198.1"/>
    <property type="molecule type" value="Genomic_DNA"/>
</dbReference>
<proteinExistence type="predicted"/>
<evidence type="ECO:0000313" key="3">
    <source>
        <dbReference type="EMBL" id="CBF82198.1"/>
    </source>
</evidence>
<dbReference type="Pfam" id="PF00501">
    <property type="entry name" value="AMP-binding"/>
    <property type="match status" value="1"/>
</dbReference>